<proteinExistence type="inferred from homology"/>
<protein>
    <recommendedName>
        <fullName evidence="8">Propionate 3-nitronate monooxygenase</fullName>
    </recommendedName>
</protein>
<dbReference type="EMBL" id="FNAH01000001">
    <property type="protein sequence ID" value="SDD42557.1"/>
    <property type="molecule type" value="Genomic_DNA"/>
</dbReference>
<keyword evidence="7 10" id="KW-0503">Monooxygenase</keyword>
<organism evidence="10 11">
    <name type="scientific">Paracoccus isoporae</name>
    <dbReference type="NCBI Taxonomy" id="591205"/>
    <lineage>
        <taxon>Bacteria</taxon>
        <taxon>Pseudomonadati</taxon>
        <taxon>Pseudomonadota</taxon>
        <taxon>Alphaproteobacteria</taxon>
        <taxon>Rhodobacterales</taxon>
        <taxon>Paracoccaceae</taxon>
        <taxon>Paracoccus</taxon>
    </lineage>
</organism>
<keyword evidence="5" id="KW-0288">FMN</keyword>
<dbReference type="InterPro" id="IPR013785">
    <property type="entry name" value="Aldolase_TIM"/>
</dbReference>
<keyword evidence="11" id="KW-1185">Reference proteome</keyword>
<sequence>MLLEQIGMRVPVVQAPMAGITTPALAAAVAHAGGLGSLGVAAMDAARARQEVRAVRAATSARFNVNVFCHQPPRRDAGRESAWLDGLANDFARFDAAVPETLADGYRSFLLDDAMLRMLVEERPGVVSFHFGLPAAAQIGALRDSGAILLGSATSLADALKIRAAGLDGIVAQGWQAGGHRGVFDENGPDERLETRELLAALSGVGLPLIAAGGIMARADVQAAMDAGAVAAQCGTAFLMAEEAGTTAPHRQALASGKTRMTRAISGRPARGVENIISRRDDSAAPDYPLPYSALKALHGAASAAGETGYGPFWAGTGCAEARPGTAAEILGRLVP</sequence>
<evidence type="ECO:0000313" key="11">
    <source>
        <dbReference type="Proteomes" id="UP000199344"/>
    </source>
</evidence>
<dbReference type="Pfam" id="PF03060">
    <property type="entry name" value="NMO"/>
    <property type="match status" value="1"/>
</dbReference>
<evidence type="ECO:0000256" key="2">
    <source>
        <dbReference type="ARBA" id="ARBA00009881"/>
    </source>
</evidence>
<evidence type="ECO:0000256" key="5">
    <source>
        <dbReference type="ARBA" id="ARBA00022643"/>
    </source>
</evidence>
<comment type="similarity">
    <text evidence="2">Belongs to the nitronate monooxygenase family. NMO class I subfamily.</text>
</comment>
<evidence type="ECO:0000256" key="9">
    <source>
        <dbReference type="ARBA" id="ARBA00049401"/>
    </source>
</evidence>
<evidence type="ECO:0000256" key="8">
    <source>
        <dbReference type="ARBA" id="ARBA00031155"/>
    </source>
</evidence>
<evidence type="ECO:0000256" key="1">
    <source>
        <dbReference type="ARBA" id="ARBA00001917"/>
    </source>
</evidence>
<evidence type="ECO:0000256" key="6">
    <source>
        <dbReference type="ARBA" id="ARBA00023002"/>
    </source>
</evidence>
<dbReference type="GO" id="GO:0009636">
    <property type="term" value="P:response to toxic substance"/>
    <property type="evidence" value="ECO:0007669"/>
    <property type="project" value="UniProtKB-KW"/>
</dbReference>
<dbReference type="PANTHER" id="PTHR42747:SF3">
    <property type="entry name" value="NITRONATE MONOOXYGENASE-RELATED"/>
    <property type="match status" value="1"/>
</dbReference>
<dbReference type="InterPro" id="IPR004136">
    <property type="entry name" value="NMO"/>
</dbReference>
<gene>
    <name evidence="10" type="ORF">SAMN05421538_101586</name>
</gene>
<name>A0A1G6UPT4_9RHOB</name>
<evidence type="ECO:0000256" key="4">
    <source>
        <dbReference type="ARBA" id="ARBA00022630"/>
    </source>
</evidence>
<comment type="cofactor">
    <cofactor evidence="1">
        <name>FMN</name>
        <dbReference type="ChEBI" id="CHEBI:58210"/>
    </cofactor>
</comment>
<keyword evidence="4" id="KW-0285">Flavoprotein</keyword>
<comment type="catalytic activity">
    <reaction evidence="9">
        <text>3 propionate 3-nitronate + 3 O2 + H2O = 3 3-oxopropanoate + 2 nitrate + nitrite + H2O2 + 3 H(+)</text>
        <dbReference type="Rhea" id="RHEA:57332"/>
        <dbReference type="ChEBI" id="CHEBI:15377"/>
        <dbReference type="ChEBI" id="CHEBI:15378"/>
        <dbReference type="ChEBI" id="CHEBI:15379"/>
        <dbReference type="ChEBI" id="CHEBI:16240"/>
        <dbReference type="ChEBI" id="CHEBI:16301"/>
        <dbReference type="ChEBI" id="CHEBI:17632"/>
        <dbReference type="ChEBI" id="CHEBI:33190"/>
        <dbReference type="ChEBI" id="CHEBI:136067"/>
    </reaction>
</comment>
<keyword evidence="3" id="KW-0216">Detoxification</keyword>
<dbReference type="GO" id="GO:0018580">
    <property type="term" value="F:nitronate monooxygenase activity"/>
    <property type="evidence" value="ECO:0007669"/>
    <property type="project" value="InterPro"/>
</dbReference>
<dbReference type="SUPFAM" id="SSF51412">
    <property type="entry name" value="Inosine monophosphate dehydrogenase (IMPDH)"/>
    <property type="match status" value="1"/>
</dbReference>
<evidence type="ECO:0000256" key="7">
    <source>
        <dbReference type="ARBA" id="ARBA00023033"/>
    </source>
</evidence>
<keyword evidence="6" id="KW-0560">Oxidoreductase</keyword>
<evidence type="ECO:0000313" key="10">
    <source>
        <dbReference type="EMBL" id="SDD42557.1"/>
    </source>
</evidence>
<dbReference type="Proteomes" id="UP000199344">
    <property type="component" value="Unassembled WGS sequence"/>
</dbReference>
<evidence type="ECO:0000256" key="3">
    <source>
        <dbReference type="ARBA" id="ARBA00022575"/>
    </source>
</evidence>
<dbReference type="CDD" id="cd04730">
    <property type="entry name" value="NPD_like"/>
    <property type="match status" value="1"/>
</dbReference>
<dbReference type="Gene3D" id="3.20.20.70">
    <property type="entry name" value="Aldolase class I"/>
    <property type="match status" value="1"/>
</dbReference>
<dbReference type="PANTHER" id="PTHR42747">
    <property type="entry name" value="NITRONATE MONOOXYGENASE-RELATED"/>
    <property type="match status" value="1"/>
</dbReference>
<accession>A0A1G6UPT4</accession>
<reference evidence="10 11" key="1">
    <citation type="submission" date="2016-10" db="EMBL/GenBank/DDBJ databases">
        <authorList>
            <person name="de Groot N.N."/>
        </authorList>
    </citation>
    <scope>NUCLEOTIDE SEQUENCE [LARGE SCALE GENOMIC DNA]</scope>
    <source>
        <strain evidence="10 11">DSM 22220</strain>
    </source>
</reference>
<dbReference type="AlphaFoldDB" id="A0A1G6UPT4"/>
<dbReference type="STRING" id="591205.SAMN05421538_101586"/>